<dbReference type="SUPFAM" id="SSF50630">
    <property type="entry name" value="Acid proteases"/>
    <property type="match status" value="1"/>
</dbReference>
<dbReference type="Gene3D" id="2.40.70.10">
    <property type="entry name" value="Acid Proteases"/>
    <property type="match status" value="1"/>
</dbReference>
<dbReference type="AlphaFoldDB" id="A0A6P5GMY3"/>
<sequence>MAQRQPEVIRSAPSGRVFAAQAEEPAEAEERNVVAGATHSFISRPFAQMHDIDIQLSGSTWRVEGPGRAFVIRKECLACPVQLGNWIMPTRMLVLKKLKDLHVILGMDWLSKYYASIDCKNKVMAFRELGQESSPIELARARVSPR</sequence>
<gene>
    <name evidence="2" type="primary">LOC109724753</name>
</gene>
<reference evidence="2" key="2">
    <citation type="submission" date="2025-08" db="UniProtKB">
        <authorList>
            <consortium name="RefSeq"/>
        </authorList>
    </citation>
    <scope>IDENTIFICATION</scope>
    <source>
        <tissue evidence="2">Leaf</tissue>
    </source>
</reference>
<accession>A0A6P5GMY3</accession>
<dbReference type="CDD" id="cd00303">
    <property type="entry name" value="retropepsin_like"/>
    <property type="match status" value="1"/>
</dbReference>
<protein>
    <submittedName>
        <fullName evidence="2">Uncharacterized protein LOC109724753</fullName>
    </submittedName>
</protein>
<reference evidence="1" key="1">
    <citation type="journal article" date="2015" name="Nat. Genet.">
        <title>The pineapple genome and the evolution of CAM photosynthesis.</title>
        <authorList>
            <person name="Ming R."/>
            <person name="VanBuren R."/>
            <person name="Wai C.M."/>
            <person name="Tang H."/>
            <person name="Schatz M.C."/>
            <person name="Bowers J.E."/>
            <person name="Lyons E."/>
            <person name="Wang M.L."/>
            <person name="Chen J."/>
            <person name="Biggers E."/>
            <person name="Zhang J."/>
            <person name="Huang L."/>
            <person name="Zhang L."/>
            <person name="Miao W."/>
            <person name="Zhang J."/>
            <person name="Ye Z."/>
            <person name="Miao C."/>
            <person name="Lin Z."/>
            <person name="Wang H."/>
            <person name="Zhou H."/>
            <person name="Yim W.C."/>
            <person name="Priest H.D."/>
            <person name="Zheng C."/>
            <person name="Woodhouse M."/>
            <person name="Edger P.P."/>
            <person name="Guyot R."/>
            <person name="Guo H.B."/>
            <person name="Guo H."/>
            <person name="Zheng G."/>
            <person name="Singh R."/>
            <person name="Sharma A."/>
            <person name="Min X."/>
            <person name="Zheng Y."/>
            <person name="Lee H."/>
            <person name="Gurtowski J."/>
            <person name="Sedlazeck F.J."/>
            <person name="Harkess A."/>
            <person name="McKain M.R."/>
            <person name="Liao Z."/>
            <person name="Fang J."/>
            <person name="Liu J."/>
            <person name="Zhang X."/>
            <person name="Zhang Q."/>
            <person name="Hu W."/>
            <person name="Qin Y."/>
            <person name="Wang K."/>
            <person name="Chen L.Y."/>
            <person name="Shirley N."/>
            <person name="Lin Y.R."/>
            <person name="Liu L.Y."/>
            <person name="Hernandez A.G."/>
            <person name="Wright C.L."/>
            <person name="Bulone V."/>
            <person name="Tuskan G.A."/>
            <person name="Heath K."/>
            <person name="Zee F."/>
            <person name="Moore P.H."/>
            <person name="Sunkar R."/>
            <person name="Leebens-Mack J.H."/>
            <person name="Mockler T."/>
            <person name="Bennetzen J.L."/>
            <person name="Freeling M."/>
            <person name="Sankoff D."/>
            <person name="Paterson A.H."/>
            <person name="Zhu X."/>
            <person name="Yang X."/>
            <person name="Smith J.A."/>
            <person name="Cushman J.C."/>
            <person name="Paull R.E."/>
            <person name="Yu Q."/>
        </authorList>
    </citation>
    <scope>NUCLEOTIDE SEQUENCE [LARGE SCALE GENOMIC DNA]</scope>
    <source>
        <strain evidence="1">cv. F153</strain>
    </source>
</reference>
<dbReference type="Pfam" id="PF08284">
    <property type="entry name" value="RVP_2"/>
    <property type="match status" value="1"/>
</dbReference>
<dbReference type="InterPro" id="IPR021109">
    <property type="entry name" value="Peptidase_aspartic_dom_sf"/>
</dbReference>
<name>A0A6P5GMY3_ANACO</name>
<proteinExistence type="predicted"/>
<dbReference type="OrthoDB" id="786680at2759"/>
<evidence type="ECO:0000313" key="1">
    <source>
        <dbReference type="Proteomes" id="UP000515123"/>
    </source>
</evidence>
<dbReference type="GeneID" id="109724753"/>
<dbReference type="Proteomes" id="UP000515123">
    <property type="component" value="Linkage group 19"/>
</dbReference>
<evidence type="ECO:0000313" key="2">
    <source>
        <dbReference type="RefSeq" id="XP_020109274.1"/>
    </source>
</evidence>
<keyword evidence="1" id="KW-1185">Reference proteome</keyword>
<organism evidence="1 2">
    <name type="scientific">Ananas comosus</name>
    <name type="common">Pineapple</name>
    <name type="synonym">Ananas ananas</name>
    <dbReference type="NCBI Taxonomy" id="4615"/>
    <lineage>
        <taxon>Eukaryota</taxon>
        <taxon>Viridiplantae</taxon>
        <taxon>Streptophyta</taxon>
        <taxon>Embryophyta</taxon>
        <taxon>Tracheophyta</taxon>
        <taxon>Spermatophyta</taxon>
        <taxon>Magnoliopsida</taxon>
        <taxon>Liliopsida</taxon>
        <taxon>Poales</taxon>
        <taxon>Bromeliaceae</taxon>
        <taxon>Bromelioideae</taxon>
        <taxon>Ananas</taxon>
    </lineage>
</organism>
<dbReference type="RefSeq" id="XP_020109274.1">
    <property type="nucleotide sequence ID" value="XM_020253685.1"/>
</dbReference>